<dbReference type="Proteomes" id="UP000244677">
    <property type="component" value="Chromosome"/>
</dbReference>
<accession>A0A2S1LTJ5</accession>
<gene>
    <name evidence="1" type="ORF">FK004_18600</name>
</gene>
<evidence type="ECO:0000313" key="1">
    <source>
        <dbReference type="EMBL" id="AWG27085.1"/>
    </source>
</evidence>
<protein>
    <submittedName>
        <fullName evidence="1">Uncharacterized protein</fullName>
    </submittedName>
</protein>
<name>A0A2S1LTJ5_9FLAO</name>
<reference evidence="1 2" key="1">
    <citation type="submission" date="2017-04" db="EMBL/GenBank/DDBJ databases">
        <title>Complete genome sequence of Flavobacterium kingsejong AJ004.</title>
        <authorList>
            <person name="Lee P.C."/>
        </authorList>
    </citation>
    <scope>NUCLEOTIDE SEQUENCE [LARGE SCALE GENOMIC DNA]</scope>
    <source>
        <strain evidence="1 2">AJ004</strain>
    </source>
</reference>
<dbReference type="EMBL" id="CP020919">
    <property type="protein sequence ID" value="AWG27085.1"/>
    <property type="molecule type" value="Genomic_DNA"/>
</dbReference>
<dbReference type="KEGG" id="fki:FK004_18600"/>
<evidence type="ECO:0000313" key="2">
    <source>
        <dbReference type="Proteomes" id="UP000244677"/>
    </source>
</evidence>
<dbReference type="AlphaFoldDB" id="A0A2S1LTJ5"/>
<dbReference type="RefSeq" id="WP_108738577.1">
    <property type="nucleotide sequence ID" value="NZ_CP020919.1"/>
</dbReference>
<proteinExistence type="predicted"/>
<keyword evidence="2" id="KW-1185">Reference proteome</keyword>
<sequence length="235" mass="27188">MEFLLKMEYESELDKAENLLETVVSFGKSGSENPQKITRPLAEVLEEIRKLNVRIDPIKESYVKAVELRITKFLNKSENSINKVVVKINVQVKALFGKDSREAVSVEMIIVEMRSNRRRKPGATTDETLMRNAFHAYQVQTRLFSDLVAKLIQLRSQYKPSHPAIKISQLIALHNDAVAANNAVRDAYLVAKHNYFERLDKYRQLQDIVAQLIDDVRKQYGLCSLQFVKVKQYRF</sequence>
<organism evidence="1 2">
    <name type="scientific">Flavobacterium kingsejongi</name>
    <dbReference type="NCBI Taxonomy" id="1678728"/>
    <lineage>
        <taxon>Bacteria</taxon>
        <taxon>Pseudomonadati</taxon>
        <taxon>Bacteroidota</taxon>
        <taxon>Flavobacteriia</taxon>
        <taxon>Flavobacteriales</taxon>
        <taxon>Flavobacteriaceae</taxon>
        <taxon>Flavobacterium</taxon>
    </lineage>
</organism>